<feature type="domain" description="HTH tetR-type" evidence="3">
    <location>
        <begin position="14"/>
        <end position="74"/>
    </location>
</feature>
<keyword evidence="1 2" id="KW-0238">DNA-binding</keyword>
<protein>
    <submittedName>
        <fullName evidence="4">TetR family transcriptional regulator</fullName>
    </submittedName>
</protein>
<proteinExistence type="predicted"/>
<reference evidence="4 5" key="1">
    <citation type="submission" date="2019-07" db="EMBL/GenBank/DDBJ databases">
        <title>Whole genome shotgun sequence of Actinotalea fermentans NBRC 105374.</title>
        <authorList>
            <person name="Hosoyama A."/>
            <person name="Uohara A."/>
            <person name="Ohji S."/>
            <person name="Ichikawa N."/>
        </authorList>
    </citation>
    <scope>NUCLEOTIDE SEQUENCE [LARGE SCALE GENOMIC DNA]</scope>
    <source>
        <strain evidence="4 5">NBRC 105374</strain>
    </source>
</reference>
<dbReference type="PANTHER" id="PTHR30055:SF223">
    <property type="entry name" value="HTH-TYPE TRANSCRIPTIONAL REGULATOR UIDR"/>
    <property type="match status" value="1"/>
</dbReference>
<comment type="caution">
    <text evidence="4">The sequence shown here is derived from an EMBL/GenBank/DDBJ whole genome shotgun (WGS) entry which is preliminary data.</text>
</comment>
<dbReference type="OrthoDB" id="5112469at2"/>
<dbReference type="PROSITE" id="PS50977">
    <property type="entry name" value="HTH_TETR_2"/>
    <property type="match status" value="1"/>
</dbReference>
<dbReference type="EMBL" id="BJYK01000009">
    <property type="protein sequence ID" value="GEN81113.1"/>
    <property type="molecule type" value="Genomic_DNA"/>
</dbReference>
<evidence type="ECO:0000259" key="3">
    <source>
        <dbReference type="PROSITE" id="PS50977"/>
    </source>
</evidence>
<dbReference type="Proteomes" id="UP000321484">
    <property type="component" value="Unassembled WGS sequence"/>
</dbReference>
<gene>
    <name evidence="4" type="ORF">AFE02nite_28470</name>
</gene>
<evidence type="ECO:0000313" key="4">
    <source>
        <dbReference type="EMBL" id="GEN81113.1"/>
    </source>
</evidence>
<sequence>MAEEGVRTADKRRGRTGARILDAALELFNRDGTGRVTTNHIAAHLRISPGNLYYWYPDKQAIVRALWARYAAQQAALWEGAGDDLPTPREMVGRLGALTDLTHEYLFVARDGLALAHEDPQLRALVVASRERTLGIVGALARTWRADGLLRPVDDARLDALVAALWTLTETWLAYAVLHDGATDPAHGEALVLAVLEPYLAA</sequence>
<name>A0A511Z0Z9_9CELL</name>
<dbReference type="PRINTS" id="PR00455">
    <property type="entry name" value="HTHTETR"/>
</dbReference>
<dbReference type="GO" id="GO:0003700">
    <property type="term" value="F:DNA-binding transcription factor activity"/>
    <property type="evidence" value="ECO:0007669"/>
    <property type="project" value="TreeGrafter"/>
</dbReference>
<evidence type="ECO:0000313" key="5">
    <source>
        <dbReference type="Proteomes" id="UP000321484"/>
    </source>
</evidence>
<keyword evidence="5" id="KW-1185">Reference proteome</keyword>
<dbReference type="InterPro" id="IPR009057">
    <property type="entry name" value="Homeodomain-like_sf"/>
</dbReference>
<dbReference type="SUPFAM" id="SSF46689">
    <property type="entry name" value="Homeodomain-like"/>
    <property type="match status" value="1"/>
</dbReference>
<evidence type="ECO:0000256" key="2">
    <source>
        <dbReference type="PROSITE-ProRule" id="PRU00335"/>
    </source>
</evidence>
<evidence type="ECO:0000256" key="1">
    <source>
        <dbReference type="ARBA" id="ARBA00023125"/>
    </source>
</evidence>
<dbReference type="RefSeq" id="WP_052114109.1">
    <property type="nucleotide sequence ID" value="NZ_BJYK01000009.1"/>
</dbReference>
<dbReference type="Pfam" id="PF13972">
    <property type="entry name" value="TetR"/>
    <property type="match status" value="1"/>
</dbReference>
<dbReference type="Gene3D" id="1.10.357.10">
    <property type="entry name" value="Tetracycline Repressor, domain 2"/>
    <property type="match status" value="1"/>
</dbReference>
<dbReference type="InterPro" id="IPR001647">
    <property type="entry name" value="HTH_TetR"/>
</dbReference>
<organism evidence="4 5">
    <name type="scientific">Actinotalea fermentans</name>
    <dbReference type="NCBI Taxonomy" id="43671"/>
    <lineage>
        <taxon>Bacteria</taxon>
        <taxon>Bacillati</taxon>
        <taxon>Actinomycetota</taxon>
        <taxon>Actinomycetes</taxon>
        <taxon>Micrococcales</taxon>
        <taxon>Cellulomonadaceae</taxon>
        <taxon>Actinotalea</taxon>
    </lineage>
</organism>
<dbReference type="PANTHER" id="PTHR30055">
    <property type="entry name" value="HTH-TYPE TRANSCRIPTIONAL REGULATOR RUTR"/>
    <property type="match status" value="1"/>
</dbReference>
<dbReference type="AlphaFoldDB" id="A0A511Z0Z9"/>
<dbReference type="Pfam" id="PF00440">
    <property type="entry name" value="TetR_N"/>
    <property type="match status" value="1"/>
</dbReference>
<dbReference type="GO" id="GO:0000976">
    <property type="term" value="F:transcription cis-regulatory region binding"/>
    <property type="evidence" value="ECO:0007669"/>
    <property type="project" value="TreeGrafter"/>
</dbReference>
<dbReference type="InterPro" id="IPR050109">
    <property type="entry name" value="HTH-type_TetR-like_transc_reg"/>
</dbReference>
<feature type="DNA-binding region" description="H-T-H motif" evidence="2">
    <location>
        <begin position="37"/>
        <end position="56"/>
    </location>
</feature>
<dbReference type="InterPro" id="IPR025722">
    <property type="entry name" value="TetR"/>
</dbReference>
<accession>A0A511Z0Z9</accession>